<sequence>MMTLKLQKKIISLVSLVVLLVVIFSCHFGIWNAIFSNSSVNHHVMNTTLDCCSNSHQSAGVTSYSFDVGDFALPTNKLLLALLLTVVSFILFNLISTIIQTAVSFYFRLTRIKYGGFKLFYYLPYIFSAGILHPKIY</sequence>
<feature type="transmembrane region" description="Helical" evidence="1">
    <location>
        <begin position="78"/>
        <end position="107"/>
    </location>
</feature>
<dbReference type="AlphaFoldDB" id="A0A2H0W741"/>
<gene>
    <name evidence="2" type="ORF">COT80_00510</name>
</gene>
<organism evidence="2 3">
    <name type="scientific">Candidatus Buchananbacteria bacterium CG10_big_fil_rev_8_21_14_0_10_33_19</name>
    <dbReference type="NCBI Taxonomy" id="1974525"/>
    <lineage>
        <taxon>Bacteria</taxon>
        <taxon>Candidatus Buchananiibacteriota</taxon>
    </lineage>
</organism>
<protein>
    <submittedName>
        <fullName evidence="2">Uncharacterized protein</fullName>
    </submittedName>
</protein>
<reference evidence="3" key="1">
    <citation type="submission" date="2017-09" db="EMBL/GenBank/DDBJ databases">
        <title>Depth-based differentiation of microbial function through sediment-hosted aquifers and enrichment of novel symbionts in the deep terrestrial subsurface.</title>
        <authorList>
            <person name="Probst A.J."/>
            <person name="Ladd B."/>
            <person name="Jarett J.K."/>
            <person name="Geller-Mcgrath D.E."/>
            <person name="Sieber C.M.K."/>
            <person name="Emerson J.B."/>
            <person name="Anantharaman K."/>
            <person name="Thomas B.C."/>
            <person name="Malmstrom R."/>
            <person name="Stieglmeier M."/>
            <person name="Klingl A."/>
            <person name="Woyke T."/>
            <person name="Ryan C.M."/>
            <person name="Banfield J.F."/>
        </authorList>
    </citation>
    <scope>NUCLEOTIDE SEQUENCE [LARGE SCALE GENOMIC DNA]</scope>
</reference>
<feature type="transmembrane region" description="Helical" evidence="1">
    <location>
        <begin position="119"/>
        <end position="136"/>
    </location>
</feature>
<feature type="transmembrane region" description="Helical" evidence="1">
    <location>
        <begin position="12"/>
        <end position="35"/>
    </location>
</feature>
<evidence type="ECO:0000313" key="2">
    <source>
        <dbReference type="EMBL" id="PIS06411.1"/>
    </source>
</evidence>
<comment type="caution">
    <text evidence="2">The sequence shown here is derived from an EMBL/GenBank/DDBJ whole genome shotgun (WGS) entry which is preliminary data.</text>
</comment>
<dbReference type="PROSITE" id="PS51257">
    <property type="entry name" value="PROKAR_LIPOPROTEIN"/>
    <property type="match status" value="1"/>
</dbReference>
<name>A0A2H0W741_9BACT</name>
<evidence type="ECO:0000256" key="1">
    <source>
        <dbReference type="SAM" id="Phobius"/>
    </source>
</evidence>
<accession>A0A2H0W741</accession>
<dbReference type="EMBL" id="PEZY01000004">
    <property type="protein sequence ID" value="PIS06411.1"/>
    <property type="molecule type" value="Genomic_DNA"/>
</dbReference>
<keyword evidence="1" id="KW-0472">Membrane</keyword>
<proteinExistence type="predicted"/>
<keyword evidence="1" id="KW-1133">Transmembrane helix</keyword>
<evidence type="ECO:0000313" key="3">
    <source>
        <dbReference type="Proteomes" id="UP000229056"/>
    </source>
</evidence>
<keyword evidence="1" id="KW-0812">Transmembrane</keyword>
<dbReference type="Proteomes" id="UP000229056">
    <property type="component" value="Unassembled WGS sequence"/>
</dbReference>